<organism evidence="4 5">
    <name type="scientific">Streptomyces prasinosporus</name>
    <dbReference type="NCBI Taxonomy" id="68256"/>
    <lineage>
        <taxon>Bacteria</taxon>
        <taxon>Bacillati</taxon>
        <taxon>Actinomycetota</taxon>
        <taxon>Actinomycetes</taxon>
        <taxon>Kitasatosporales</taxon>
        <taxon>Streptomycetaceae</taxon>
        <taxon>Streptomyces</taxon>
        <taxon>Streptomyces albogriseolus group</taxon>
    </lineage>
</organism>
<evidence type="ECO:0000256" key="2">
    <source>
        <dbReference type="ARBA" id="ARBA00022553"/>
    </source>
</evidence>
<sequence>MAEFTVDDLKRILRAGSGVDERTDLDGDIDDLPLAELGYDSLALLELVSRIEREYDIRIPDGDLDHTRTPGEAVAYVNTRLAEVRV</sequence>
<dbReference type="InterPro" id="IPR006162">
    <property type="entry name" value="Ppantetheine_attach_site"/>
</dbReference>
<dbReference type="EMBL" id="BAAAXF010000060">
    <property type="protein sequence ID" value="GAA3501775.1"/>
    <property type="molecule type" value="Genomic_DNA"/>
</dbReference>
<dbReference type="RefSeq" id="WP_345582891.1">
    <property type="nucleotide sequence ID" value="NZ_BAAAXF010000060.1"/>
</dbReference>
<keyword evidence="1" id="KW-0596">Phosphopantetheine</keyword>
<evidence type="ECO:0000313" key="5">
    <source>
        <dbReference type="Proteomes" id="UP001501455"/>
    </source>
</evidence>
<dbReference type="InterPro" id="IPR036736">
    <property type="entry name" value="ACP-like_sf"/>
</dbReference>
<dbReference type="InterPro" id="IPR009081">
    <property type="entry name" value="PP-bd_ACP"/>
</dbReference>
<protein>
    <submittedName>
        <fullName evidence="4">Acyl carrier protein</fullName>
    </submittedName>
</protein>
<evidence type="ECO:0000313" key="4">
    <source>
        <dbReference type="EMBL" id="GAA3501775.1"/>
    </source>
</evidence>
<accession>A0ABP6U2A9</accession>
<dbReference type="SMART" id="SM00823">
    <property type="entry name" value="PKS_PP"/>
    <property type="match status" value="1"/>
</dbReference>
<comment type="caution">
    <text evidence="4">The sequence shown here is derived from an EMBL/GenBank/DDBJ whole genome shotgun (WGS) entry which is preliminary data.</text>
</comment>
<keyword evidence="2" id="KW-0597">Phosphoprotein</keyword>
<dbReference type="PROSITE" id="PS50075">
    <property type="entry name" value="CARRIER"/>
    <property type="match status" value="1"/>
</dbReference>
<dbReference type="PROSITE" id="PS00012">
    <property type="entry name" value="PHOSPHOPANTETHEINE"/>
    <property type="match status" value="1"/>
</dbReference>
<evidence type="ECO:0000259" key="3">
    <source>
        <dbReference type="PROSITE" id="PS50075"/>
    </source>
</evidence>
<dbReference type="SUPFAM" id="SSF47336">
    <property type="entry name" value="ACP-like"/>
    <property type="match status" value="1"/>
</dbReference>
<dbReference type="InterPro" id="IPR020806">
    <property type="entry name" value="PKS_PP-bd"/>
</dbReference>
<keyword evidence="5" id="KW-1185">Reference proteome</keyword>
<dbReference type="Pfam" id="PF00550">
    <property type="entry name" value="PP-binding"/>
    <property type="match status" value="1"/>
</dbReference>
<reference evidence="5" key="1">
    <citation type="journal article" date="2019" name="Int. J. Syst. Evol. Microbiol.">
        <title>The Global Catalogue of Microorganisms (GCM) 10K type strain sequencing project: providing services to taxonomists for standard genome sequencing and annotation.</title>
        <authorList>
            <consortium name="The Broad Institute Genomics Platform"/>
            <consortium name="The Broad Institute Genome Sequencing Center for Infectious Disease"/>
            <person name="Wu L."/>
            <person name="Ma J."/>
        </authorList>
    </citation>
    <scope>NUCLEOTIDE SEQUENCE [LARGE SCALE GENOMIC DNA]</scope>
    <source>
        <strain evidence="5">JCM 4816</strain>
    </source>
</reference>
<gene>
    <name evidence="4" type="ORF">GCM10019016_088820</name>
</gene>
<dbReference type="Proteomes" id="UP001501455">
    <property type="component" value="Unassembled WGS sequence"/>
</dbReference>
<proteinExistence type="predicted"/>
<feature type="domain" description="Carrier" evidence="3">
    <location>
        <begin position="3"/>
        <end position="81"/>
    </location>
</feature>
<evidence type="ECO:0000256" key="1">
    <source>
        <dbReference type="ARBA" id="ARBA00022450"/>
    </source>
</evidence>
<dbReference type="Gene3D" id="1.10.1200.10">
    <property type="entry name" value="ACP-like"/>
    <property type="match status" value="1"/>
</dbReference>
<name>A0ABP6U2A9_9ACTN</name>